<proteinExistence type="predicted"/>
<evidence type="ECO:0000313" key="2">
    <source>
        <dbReference type="EMBL" id="ERK63201.1"/>
    </source>
</evidence>
<evidence type="ECO:0000256" key="1">
    <source>
        <dbReference type="SAM" id="MobiDB-lite"/>
    </source>
</evidence>
<keyword evidence="3" id="KW-1185">Reference proteome</keyword>
<dbReference type="EMBL" id="ACVN02000014">
    <property type="protein sequence ID" value="ERK63201.1"/>
    <property type="molecule type" value="Genomic_DNA"/>
</dbReference>
<evidence type="ECO:0000313" key="3">
    <source>
        <dbReference type="Proteomes" id="UP000017052"/>
    </source>
</evidence>
<dbReference type="Proteomes" id="UP000017052">
    <property type="component" value="Unassembled WGS sequence"/>
</dbReference>
<sequence length="39" mass="4025">MLGFAQLHSSSWRDRPGPVAGSINSTPCPGAFPPGRGES</sequence>
<name>U2R2V2_9ACTN</name>
<dbReference type="AlphaFoldDB" id="U2R2V2"/>
<comment type="caution">
    <text evidence="2">The sequence shown here is derived from an EMBL/GenBank/DDBJ whole genome shotgun (WGS) entry which is preliminary data.</text>
</comment>
<accession>U2R2V2</accession>
<reference evidence="2" key="1">
    <citation type="submission" date="2013-08" db="EMBL/GenBank/DDBJ databases">
        <authorList>
            <person name="Durkin A.S."/>
            <person name="Haft D.R."/>
            <person name="McCorrison J."/>
            <person name="Torralba M."/>
            <person name="Gillis M."/>
            <person name="Haft D.H."/>
            <person name="Methe B."/>
            <person name="Sutton G."/>
            <person name="Nelson K.E."/>
        </authorList>
    </citation>
    <scope>NUCLEOTIDE SEQUENCE [LARGE SCALE GENOMIC DNA]</scope>
    <source>
        <strain evidence="2">F0233</strain>
    </source>
</reference>
<gene>
    <name evidence="2" type="ORF">HMPREF0682_1637</name>
</gene>
<organism evidence="2 3">
    <name type="scientific">Propionibacterium acidifaciens F0233</name>
    <dbReference type="NCBI Taxonomy" id="553198"/>
    <lineage>
        <taxon>Bacteria</taxon>
        <taxon>Bacillati</taxon>
        <taxon>Actinomycetota</taxon>
        <taxon>Actinomycetes</taxon>
        <taxon>Propionibacteriales</taxon>
        <taxon>Propionibacteriaceae</taxon>
        <taxon>Propionibacterium</taxon>
    </lineage>
</organism>
<protein>
    <submittedName>
        <fullName evidence="2">Uncharacterized protein</fullName>
    </submittedName>
</protein>
<feature type="region of interest" description="Disordered" evidence="1">
    <location>
        <begin position="1"/>
        <end position="39"/>
    </location>
</feature>